<evidence type="ECO:0000313" key="10">
    <source>
        <dbReference type="Proteomes" id="UP000007800"/>
    </source>
</evidence>
<dbReference type="InterPro" id="IPR005880">
    <property type="entry name" value="Ribosomal_uL2_bac/org-type"/>
</dbReference>
<evidence type="ECO:0000259" key="8">
    <source>
        <dbReference type="SMART" id="SM01383"/>
    </source>
</evidence>
<dbReference type="SMART" id="SM01382">
    <property type="entry name" value="Ribosomal_L2_C"/>
    <property type="match status" value="1"/>
</dbReference>
<name>C5K972_PERM5</name>
<sequence length="1006" mass="111994">MAALSFMLAARHAAMTAGTQNEPLLAGHDPDGGHRVVPDPDAQAREMQRISSAAAKKTLLISAIIIAALFLAKWTIQFEIHGPMPDILQHQGYLRRYATALSSSTLSSPISVSEEGIAGQKKKKEIILIGGSLGKRTMIKKHLQNHFPDVQEVWVSPHDIYRNARVVTSPQGRVDGGPPGRTYAVPSNQVSANGVVDYSGVLDSLEKDLITRCVAEEEVRDAFDDNMYRVNAERLTNEKMVVQEYLGALEEEPMRSSLRRKRAKPGDNCDDLDSSSSGVAEAAGRSCRSCYEFIVNTVSTDGHHLVSDIWRGTPKAKPGSTECLYDIQESVSWSECPRQVLNYVFQVLDATGVRNGAAHTELMLRGEDVCLIEVNARIAGEVRGGPSMISVRYLYSITQRSQFCRFGRALSPLNQAAPFHDEERFMKIAEGIPRVRNLKKTCDLISSPGVVIMRAEKTREGRHKISKLTARIRKSEKDGTLYFKREESKIWRNLDEVRRKAKKLEEGRELAEQKKQSLIQLERVRKRREAENSRRALEIKTSLDTIKEQHLKNKACTLAAKREATREARKERAEIIRMKHMEQAREVAAKSERAVAIHRASLEAKLQAKAEKEKKQRMVREEAQRKRAAVLARAQADKAELAALEEEEMRCLQRLQHSRMLSQASLQGLEGPQGQSSSLRTMMGSRGAATLLEGEGLPWSPSKSEEGSYITVVCEVGNVQNMSQPSVVTPFTQEKQRKILKLVNETAPLRLFRGRVIPQLSTFRFRGGGRLMTGQIGVFHRGGGHRQRLRLIDYKRGRKDIYATVLRIEYCPGRTSFLALIQYTDGVLSYIVAPETLRPGDRVVASEKAPITPGNSLPLRNIPAGTIIHNLEPRPGAGGQINRSAGCFAAIMSKDSQWATIKLNSTEIKRFPLDCWAVVGQVGNANFWARAKGHCRVKRWLGWRPSVHGVAKNPVEHPHGGGTSHKGPKRNPVSPWGGLVLQKTRSRHKPRTNVISPPSGATTRGV</sequence>
<dbReference type="Proteomes" id="UP000007800">
    <property type="component" value="Unassembled WGS sequence"/>
</dbReference>
<dbReference type="InterPro" id="IPR014722">
    <property type="entry name" value="Rib_uL2_dom2"/>
</dbReference>
<evidence type="ECO:0000256" key="6">
    <source>
        <dbReference type="SAM" id="Phobius"/>
    </source>
</evidence>
<dbReference type="GO" id="GO:0016740">
    <property type="term" value="F:transferase activity"/>
    <property type="evidence" value="ECO:0007669"/>
    <property type="project" value="InterPro"/>
</dbReference>
<evidence type="ECO:0000256" key="2">
    <source>
        <dbReference type="ARBA" id="ARBA00022980"/>
    </source>
</evidence>
<protein>
    <submittedName>
        <fullName evidence="9">50s ribosomal protein l2, putative</fullName>
    </submittedName>
</protein>
<evidence type="ECO:0000256" key="4">
    <source>
        <dbReference type="SAM" id="Coils"/>
    </source>
</evidence>
<dbReference type="SMART" id="SM01383">
    <property type="entry name" value="Ribosomal_L2"/>
    <property type="match status" value="1"/>
</dbReference>
<feature type="region of interest" description="Disordered" evidence="5">
    <location>
        <begin position="952"/>
        <end position="1006"/>
    </location>
</feature>
<dbReference type="InterPro" id="IPR002171">
    <property type="entry name" value="Ribosomal_uL2"/>
</dbReference>
<comment type="similarity">
    <text evidence="1">Belongs to the universal ribosomal protein uL2 family.</text>
</comment>
<dbReference type="RefSeq" id="XP_002787182.1">
    <property type="nucleotide sequence ID" value="XM_002787136.1"/>
</dbReference>
<dbReference type="GeneID" id="9049465"/>
<dbReference type="Gene3D" id="2.40.50.140">
    <property type="entry name" value="Nucleic acid-binding proteins"/>
    <property type="match status" value="1"/>
</dbReference>
<keyword evidence="6" id="KW-0812">Transmembrane</keyword>
<reference evidence="9 10" key="1">
    <citation type="submission" date="2008-07" db="EMBL/GenBank/DDBJ databases">
        <authorList>
            <person name="El-Sayed N."/>
            <person name="Caler E."/>
            <person name="Inman J."/>
            <person name="Amedeo P."/>
            <person name="Hass B."/>
            <person name="Wortman J."/>
        </authorList>
    </citation>
    <scope>NUCLEOTIDE SEQUENCE [LARGE SCALE GENOMIC DNA]</scope>
    <source>
        <strain evidence="10">ATCC 50983 / TXsc</strain>
    </source>
</reference>
<dbReference type="GO" id="GO:0003723">
    <property type="term" value="F:RNA binding"/>
    <property type="evidence" value="ECO:0007669"/>
    <property type="project" value="InterPro"/>
</dbReference>
<accession>C5K972</accession>
<dbReference type="Pfam" id="PF00181">
    <property type="entry name" value="Ribosomal_L2_N"/>
    <property type="match status" value="1"/>
</dbReference>
<dbReference type="NCBIfam" id="TIGR01171">
    <property type="entry name" value="rplB_bact"/>
    <property type="match status" value="1"/>
</dbReference>
<evidence type="ECO:0000313" key="9">
    <source>
        <dbReference type="EMBL" id="EER18978.1"/>
    </source>
</evidence>
<dbReference type="InParanoid" id="C5K972"/>
<feature type="transmembrane region" description="Helical" evidence="6">
    <location>
        <begin position="58"/>
        <end position="76"/>
    </location>
</feature>
<feature type="coiled-coil region" evidence="4">
    <location>
        <begin position="494"/>
        <end position="531"/>
    </location>
</feature>
<dbReference type="SUPFAM" id="SSF50104">
    <property type="entry name" value="Translation proteins SH3-like domain"/>
    <property type="match status" value="1"/>
</dbReference>
<dbReference type="InterPro" id="IPR014726">
    <property type="entry name" value="Ribosomal_uL2_dom3"/>
</dbReference>
<feature type="domain" description="Large ribosomal subunit protein uL2 RNA-binding" evidence="8">
    <location>
        <begin position="769"/>
        <end position="845"/>
    </location>
</feature>
<dbReference type="InterPro" id="IPR012340">
    <property type="entry name" value="NA-bd_OB-fold"/>
</dbReference>
<dbReference type="GO" id="GO:0005762">
    <property type="term" value="C:mitochondrial large ribosomal subunit"/>
    <property type="evidence" value="ECO:0007669"/>
    <property type="project" value="TreeGrafter"/>
</dbReference>
<keyword evidence="2 9" id="KW-0689">Ribosomal protein</keyword>
<dbReference type="FunFam" id="2.30.30.30:FF:000001">
    <property type="entry name" value="50S ribosomal protein L2"/>
    <property type="match status" value="1"/>
</dbReference>
<keyword evidence="6" id="KW-1133">Transmembrane helix</keyword>
<keyword evidence="6" id="KW-0472">Membrane</keyword>
<dbReference type="InterPro" id="IPR008991">
    <property type="entry name" value="Translation_prot_SH3-like_sf"/>
</dbReference>
<organism evidence="10">
    <name type="scientific">Perkinsus marinus (strain ATCC 50983 / TXsc)</name>
    <dbReference type="NCBI Taxonomy" id="423536"/>
    <lineage>
        <taxon>Eukaryota</taxon>
        <taxon>Sar</taxon>
        <taxon>Alveolata</taxon>
        <taxon>Perkinsozoa</taxon>
        <taxon>Perkinsea</taxon>
        <taxon>Perkinsida</taxon>
        <taxon>Perkinsidae</taxon>
        <taxon>Perkinsus</taxon>
    </lineage>
</organism>
<keyword evidence="10" id="KW-1185">Reference proteome</keyword>
<feature type="domain" description="Large ribosomal subunit protein uL2 C-terminal" evidence="7">
    <location>
        <begin position="851"/>
        <end position="979"/>
    </location>
</feature>
<feature type="region of interest" description="Disordered" evidence="5">
    <location>
        <begin position="255"/>
        <end position="276"/>
    </location>
</feature>
<dbReference type="SUPFAM" id="SSF56059">
    <property type="entry name" value="Glutathione synthetase ATP-binding domain-like"/>
    <property type="match status" value="1"/>
</dbReference>
<proteinExistence type="inferred from homology"/>
<dbReference type="AlphaFoldDB" id="C5K972"/>
<dbReference type="Gene3D" id="4.10.950.10">
    <property type="entry name" value="Ribosomal protein L2, domain 3"/>
    <property type="match status" value="1"/>
</dbReference>
<evidence type="ECO:0000256" key="5">
    <source>
        <dbReference type="SAM" id="MobiDB-lite"/>
    </source>
</evidence>
<dbReference type="GO" id="GO:0032543">
    <property type="term" value="P:mitochondrial translation"/>
    <property type="evidence" value="ECO:0007669"/>
    <property type="project" value="TreeGrafter"/>
</dbReference>
<keyword evidence="3" id="KW-0687">Ribonucleoprotein</keyword>
<feature type="compositionally biased region" description="Polar residues" evidence="5">
    <location>
        <begin position="993"/>
        <end position="1006"/>
    </location>
</feature>
<keyword evidence="4" id="KW-0175">Coiled coil</keyword>
<dbReference type="OrthoDB" id="268576at2759"/>
<dbReference type="PANTHER" id="PTHR13691">
    <property type="entry name" value="RIBOSOMAL PROTEIN L2"/>
    <property type="match status" value="1"/>
</dbReference>
<dbReference type="GO" id="GO:0003735">
    <property type="term" value="F:structural constituent of ribosome"/>
    <property type="evidence" value="ECO:0007669"/>
    <property type="project" value="InterPro"/>
</dbReference>
<dbReference type="EMBL" id="GG671399">
    <property type="protein sequence ID" value="EER18978.1"/>
    <property type="molecule type" value="Genomic_DNA"/>
</dbReference>
<evidence type="ECO:0000256" key="1">
    <source>
        <dbReference type="ARBA" id="ARBA00005636"/>
    </source>
</evidence>
<evidence type="ECO:0000256" key="3">
    <source>
        <dbReference type="ARBA" id="ARBA00023274"/>
    </source>
</evidence>
<evidence type="ECO:0000259" key="7">
    <source>
        <dbReference type="SMART" id="SM01382"/>
    </source>
</evidence>
<dbReference type="Pfam" id="PF03947">
    <property type="entry name" value="Ribosomal_L2_C"/>
    <property type="match status" value="1"/>
</dbReference>
<dbReference type="InterPro" id="IPR022666">
    <property type="entry name" value="Ribosomal_uL2_RNA-bd_dom"/>
</dbReference>
<gene>
    <name evidence="9" type="ORF">Pmar_PMAR007875</name>
</gene>
<dbReference type="Gene3D" id="2.30.30.30">
    <property type="match status" value="1"/>
</dbReference>
<dbReference type="Gene3D" id="3.30.470.20">
    <property type="entry name" value="ATP-grasp fold, B domain"/>
    <property type="match status" value="1"/>
</dbReference>
<dbReference type="SUPFAM" id="SSF50249">
    <property type="entry name" value="Nucleic acid-binding proteins"/>
    <property type="match status" value="1"/>
</dbReference>
<dbReference type="InterPro" id="IPR022669">
    <property type="entry name" value="Ribosomal_uL2_C"/>
</dbReference>
<dbReference type="PANTHER" id="PTHR13691:SF5">
    <property type="entry name" value="LARGE RIBOSOMAL SUBUNIT PROTEIN UL2M"/>
    <property type="match status" value="1"/>
</dbReference>